<evidence type="ECO:0000256" key="1">
    <source>
        <dbReference type="ARBA" id="ARBA00007099"/>
    </source>
</evidence>
<dbReference type="InterPro" id="IPR024131">
    <property type="entry name" value="UPF0489"/>
</dbReference>
<proteinExistence type="inferred from homology"/>
<dbReference type="Proteomes" id="UP001054902">
    <property type="component" value="Unassembled WGS sequence"/>
</dbReference>
<reference evidence="2 3" key="1">
    <citation type="journal article" date="2021" name="Sci. Rep.">
        <title>The genome of the diatom Chaetoceros tenuissimus carries an ancient integrated fragment of an extant virus.</title>
        <authorList>
            <person name="Hongo Y."/>
            <person name="Kimura K."/>
            <person name="Takaki Y."/>
            <person name="Yoshida Y."/>
            <person name="Baba S."/>
            <person name="Kobayashi G."/>
            <person name="Nagasaki K."/>
            <person name="Hano T."/>
            <person name="Tomaru Y."/>
        </authorList>
    </citation>
    <scope>NUCLEOTIDE SEQUENCE [LARGE SCALE GENOMIC DNA]</scope>
    <source>
        <strain evidence="2 3">NIES-3715</strain>
    </source>
</reference>
<evidence type="ECO:0000313" key="2">
    <source>
        <dbReference type="EMBL" id="GFH54845.1"/>
    </source>
</evidence>
<evidence type="ECO:0000313" key="3">
    <source>
        <dbReference type="Proteomes" id="UP001054902"/>
    </source>
</evidence>
<dbReference type="PANTHER" id="PTHR13225:SF3">
    <property type="entry name" value="UPF0489 PROTEIN C5ORF22"/>
    <property type="match status" value="1"/>
</dbReference>
<gene>
    <name evidence="2" type="ORF">CTEN210_11321</name>
</gene>
<sequence>MHWDSHPDLACPNVPALSCFAPRREWVEKNSMNLYEMLDFSEGGIAEWIIPLVLAGSLNRVCWIKNSWCDQFENGHFHYHVGVSTNTDNVESFLDLSEEAVVKSSLAHPYYIDDSTYESQENLQLSQKLDLFVAEDYDSLLSIPSFIQASRNDQEEKKSDWILDICLDYFWCHNPFLDDLKDISFEIYQTFLGIVTSVDFRNESSSAYVMNEDEVKQYSNSLHDFHKQMKNFLDFLNEIDISTSNCLVKDEILERLLEFYTDKEKVESLFLKLLDQVVHHCRSTESNPKELISIMINALPNALLPFTDLSVIEDTKNLNELILEKVEIFGQTLRYKQSFICKSLGLNDVPMLVTIARSAEDGYCPKHVVEYLQEAVIDEIHSIYCHDNCETKCNIRVTKDYGQYEGSTMERAN</sequence>
<name>A0AAD3H910_9STRA</name>
<protein>
    <submittedName>
        <fullName evidence="2">Uncharacterized protein</fullName>
    </submittedName>
</protein>
<dbReference type="Pfam" id="PF12640">
    <property type="entry name" value="UPF0489"/>
    <property type="match status" value="1"/>
</dbReference>
<organism evidence="2 3">
    <name type="scientific">Chaetoceros tenuissimus</name>
    <dbReference type="NCBI Taxonomy" id="426638"/>
    <lineage>
        <taxon>Eukaryota</taxon>
        <taxon>Sar</taxon>
        <taxon>Stramenopiles</taxon>
        <taxon>Ochrophyta</taxon>
        <taxon>Bacillariophyta</taxon>
        <taxon>Coscinodiscophyceae</taxon>
        <taxon>Chaetocerotophycidae</taxon>
        <taxon>Chaetocerotales</taxon>
        <taxon>Chaetocerotaceae</taxon>
        <taxon>Chaetoceros</taxon>
    </lineage>
</organism>
<comment type="similarity">
    <text evidence="1">Belongs to the UPF0489 family.</text>
</comment>
<comment type="caution">
    <text evidence="2">The sequence shown here is derived from an EMBL/GenBank/DDBJ whole genome shotgun (WGS) entry which is preliminary data.</text>
</comment>
<accession>A0AAD3H910</accession>
<dbReference type="EMBL" id="BLLK01000047">
    <property type="protein sequence ID" value="GFH54845.1"/>
    <property type="molecule type" value="Genomic_DNA"/>
</dbReference>
<dbReference type="PANTHER" id="PTHR13225">
    <property type="entry name" value="MISEXPRESSION SUPPRESSOR OF RAS 6"/>
    <property type="match status" value="1"/>
</dbReference>
<dbReference type="AlphaFoldDB" id="A0AAD3H910"/>
<keyword evidence="3" id="KW-1185">Reference proteome</keyword>